<name>A0A9D1PCZ7_9FIRM</name>
<dbReference type="PANTHER" id="PTHR43022">
    <property type="entry name" value="PROTEIN SMF"/>
    <property type="match status" value="1"/>
</dbReference>
<dbReference type="InterPro" id="IPR003488">
    <property type="entry name" value="DprA"/>
</dbReference>
<feature type="domain" description="Smf/DprA SLOG" evidence="2">
    <location>
        <begin position="11"/>
        <end position="218"/>
    </location>
</feature>
<evidence type="ECO:0000313" key="5">
    <source>
        <dbReference type="Proteomes" id="UP000886814"/>
    </source>
</evidence>
<protein>
    <submittedName>
        <fullName evidence="4">DNA-processing protein DprA</fullName>
    </submittedName>
</protein>
<dbReference type="InterPro" id="IPR057666">
    <property type="entry name" value="DrpA_SLOG"/>
</dbReference>
<reference evidence="4" key="1">
    <citation type="journal article" date="2021" name="PeerJ">
        <title>Extensive microbial diversity within the chicken gut microbiome revealed by metagenomics and culture.</title>
        <authorList>
            <person name="Gilroy R."/>
            <person name="Ravi A."/>
            <person name="Getino M."/>
            <person name="Pursley I."/>
            <person name="Horton D.L."/>
            <person name="Alikhan N.F."/>
            <person name="Baker D."/>
            <person name="Gharbi K."/>
            <person name="Hall N."/>
            <person name="Watson M."/>
            <person name="Adriaenssens E.M."/>
            <person name="Foster-Nyarko E."/>
            <person name="Jarju S."/>
            <person name="Secka A."/>
            <person name="Antonio M."/>
            <person name="Oren A."/>
            <person name="Chaudhuri R.R."/>
            <person name="La Ragione R."/>
            <person name="Hildebrand F."/>
            <person name="Pallen M.J."/>
        </authorList>
    </citation>
    <scope>NUCLEOTIDE SEQUENCE</scope>
    <source>
        <strain evidence="4">CHK195-9823</strain>
    </source>
</reference>
<comment type="caution">
    <text evidence="4">The sequence shown here is derived from an EMBL/GenBank/DDBJ whole genome shotgun (WGS) entry which is preliminary data.</text>
</comment>
<dbReference type="GO" id="GO:0009294">
    <property type="term" value="P:DNA-mediated transformation"/>
    <property type="evidence" value="ECO:0007669"/>
    <property type="project" value="InterPro"/>
</dbReference>
<dbReference type="PANTHER" id="PTHR43022:SF1">
    <property type="entry name" value="PROTEIN SMF"/>
    <property type="match status" value="1"/>
</dbReference>
<reference evidence="4" key="2">
    <citation type="submission" date="2021-04" db="EMBL/GenBank/DDBJ databases">
        <authorList>
            <person name="Gilroy R."/>
        </authorList>
    </citation>
    <scope>NUCLEOTIDE SEQUENCE</scope>
    <source>
        <strain evidence="4">CHK195-9823</strain>
    </source>
</reference>
<proteinExistence type="inferred from homology"/>
<comment type="similarity">
    <text evidence="1">Belongs to the DprA/Smf family.</text>
</comment>
<sequence>MEERSREWMCRREEACYPEKLKVYKSMPRVLYVRGGLPDPEKPAVAVVGARACSRYGEQQAYRFGKILSENGVQIISGLARGIDGMAHRGALDAGGKTFAVMGCGTDICYPAEHRELYDRMKDGQGGILSEFPGKTPPYGKNFPRRNRIISALADLVLVIEARKRSGSLITASYALEQGKTVYALPGRVGDAVSEGCNLLIADGAGIACSPEMLLEELGISCERKVNFRQNSKIRLASHEEMVYSCLDFQPKNIEEIHQETDLNTRIIAEVLLKLELDGLITEPAKNYYARAGG</sequence>
<dbReference type="Gene3D" id="1.10.10.10">
    <property type="entry name" value="Winged helix-like DNA-binding domain superfamily/Winged helix DNA-binding domain"/>
    <property type="match status" value="1"/>
</dbReference>
<dbReference type="EMBL" id="DXIQ01000046">
    <property type="protein sequence ID" value="HIV38823.1"/>
    <property type="molecule type" value="Genomic_DNA"/>
</dbReference>
<evidence type="ECO:0000259" key="2">
    <source>
        <dbReference type="Pfam" id="PF02481"/>
    </source>
</evidence>
<dbReference type="InterPro" id="IPR041614">
    <property type="entry name" value="DprA_WH"/>
</dbReference>
<organism evidence="4 5">
    <name type="scientific">Candidatus Blautia stercorigallinarum</name>
    <dbReference type="NCBI Taxonomy" id="2838501"/>
    <lineage>
        <taxon>Bacteria</taxon>
        <taxon>Bacillati</taxon>
        <taxon>Bacillota</taxon>
        <taxon>Clostridia</taxon>
        <taxon>Lachnospirales</taxon>
        <taxon>Lachnospiraceae</taxon>
        <taxon>Blautia</taxon>
    </lineage>
</organism>
<evidence type="ECO:0000259" key="3">
    <source>
        <dbReference type="Pfam" id="PF17782"/>
    </source>
</evidence>
<gene>
    <name evidence="4" type="primary">dprA</name>
    <name evidence="4" type="ORF">H9747_07470</name>
</gene>
<dbReference type="InterPro" id="IPR036388">
    <property type="entry name" value="WH-like_DNA-bd_sf"/>
</dbReference>
<dbReference type="Proteomes" id="UP000886814">
    <property type="component" value="Unassembled WGS sequence"/>
</dbReference>
<dbReference type="Gene3D" id="3.40.50.450">
    <property type="match status" value="1"/>
</dbReference>
<dbReference type="Pfam" id="PF17782">
    <property type="entry name" value="WHD_DprA"/>
    <property type="match status" value="1"/>
</dbReference>
<evidence type="ECO:0000256" key="1">
    <source>
        <dbReference type="ARBA" id="ARBA00006525"/>
    </source>
</evidence>
<dbReference type="SUPFAM" id="SSF102405">
    <property type="entry name" value="MCP/YpsA-like"/>
    <property type="match status" value="1"/>
</dbReference>
<dbReference type="NCBIfam" id="TIGR00732">
    <property type="entry name" value="dprA"/>
    <property type="match status" value="1"/>
</dbReference>
<accession>A0A9D1PCZ7</accession>
<dbReference type="Pfam" id="PF02481">
    <property type="entry name" value="DNA_processg_A"/>
    <property type="match status" value="1"/>
</dbReference>
<dbReference type="AlphaFoldDB" id="A0A9D1PCZ7"/>
<evidence type="ECO:0000313" key="4">
    <source>
        <dbReference type="EMBL" id="HIV38823.1"/>
    </source>
</evidence>
<feature type="domain" description="DprA winged helix" evidence="3">
    <location>
        <begin position="236"/>
        <end position="282"/>
    </location>
</feature>